<evidence type="ECO:0008006" key="3">
    <source>
        <dbReference type="Google" id="ProtNLM"/>
    </source>
</evidence>
<dbReference type="Pfam" id="PF02597">
    <property type="entry name" value="ThiS"/>
    <property type="match status" value="1"/>
</dbReference>
<dbReference type="PANTHER" id="PTHR38031:SF1">
    <property type="entry name" value="SULFUR CARRIER PROTEIN CYSO"/>
    <property type="match status" value="1"/>
</dbReference>
<reference evidence="1 2" key="1">
    <citation type="submission" date="2015-12" db="EMBL/GenBank/DDBJ databases">
        <title>Draft genome of Thermovenabulum gondwanense isolated from a red thermophilic microbial mat colonisisng an outflow channel of a bore well.</title>
        <authorList>
            <person name="Patel B.K."/>
        </authorList>
    </citation>
    <scope>NUCLEOTIDE SEQUENCE [LARGE SCALE GENOMIC DNA]</scope>
    <source>
        <strain evidence="1 2">R270</strain>
    </source>
</reference>
<dbReference type="RefSeq" id="WP_083947343.1">
    <property type="nucleotide sequence ID" value="NZ_LOHZ01000023.1"/>
</dbReference>
<dbReference type="InterPro" id="IPR010038">
    <property type="entry name" value="MoaD_arc-typ"/>
</dbReference>
<dbReference type="PANTHER" id="PTHR38031">
    <property type="entry name" value="SULFUR CARRIER PROTEIN SLR0821-RELATED"/>
    <property type="match status" value="1"/>
</dbReference>
<organism evidence="1 2">
    <name type="scientific">Thermovenabulum gondwanense</name>
    <dbReference type="NCBI Taxonomy" id="520767"/>
    <lineage>
        <taxon>Bacteria</taxon>
        <taxon>Bacillati</taxon>
        <taxon>Bacillota</taxon>
        <taxon>Clostridia</taxon>
        <taxon>Thermosediminibacterales</taxon>
        <taxon>Thermosediminibacteraceae</taxon>
        <taxon>Thermovenabulum</taxon>
    </lineage>
</organism>
<dbReference type="EMBL" id="LOHZ01000023">
    <property type="protein sequence ID" value="KYO66986.1"/>
    <property type="molecule type" value="Genomic_DNA"/>
</dbReference>
<dbReference type="InterPro" id="IPR052045">
    <property type="entry name" value="Sulfur_Carrier/Prot_Modifier"/>
</dbReference>
<keyword evidence="2" id="KW-1185">Reference proteome</keyword>
<name>A0A162MR78_9FIRM</name>
<evidence type="ECO:0000313" key="1">
    <source>
        <dbReference type="EMBL" id="KYO66986.1"/>
    </source>
</evidence>
<dbReference type="OrthoDB" id="2112016at2"/>
<dbReference type="InterPro" id="IPR003749">
    <property type="entry name" value="ThiS/MoaD-like"/>
</dbReference>
<dbReference type="STRING" id="520767.ATZ99_08030"/>
<accession>A0A162MR78</accession>
<dbReference type="InterPro" id="IPR016155">
    <property type="entry name" value="Mopterin_synth/thiamin_S_b"/>
</dbReference>
<dbReference type="Proteomes" id="UP000075737">
    <property type="component" value="Unassembled WGS sequence"/>
</dbReference>
<dbReference type="NCBIfam" id="TIGR01687">
    <property type="entry name" value="moaD_arch"/>
    <property type="match status" value="1"/>
</dbReference>
<dbReference type="CDD" id="cd17505">
    <property type="entry name" value="Ubl_SAMP1_like"/>
    <property type="match status" value="1"/>
</dbReference>
<dbReference type="NCBIfam" id="NF041918">
    <property type="entry name" value="SAMP1"/>
    <property type="match status" value="1"/>
</dbReference>
<dbReference type="Gene3D" id="3.10.20.30">
    <property type="match status" value="1"/>
</dbReference>
<dbReference type="AlphaFoldDB" id="A0A162MR78"/>
<sequence>MKVKFFAHYREYTGTKEIDVKNCKTVGELLKKLSEIYGEKLSKEFFDGEGLSSRVIVLVNGRNIVHLSNLNTPLKDEDEISLFPVVAGGL</sequence>
<protein>
    <recommendedName>
        <fullName evidence="3">Sulfur carrier protein CysO</fullName>
    </recommendedName>
</protein>
<gene>
    <name evidence="1" type="ORF">ATZ99_08030</name>
</gene>
<evidence type="ECO:0000313" key="2">
    <source>
        <dbReference type="Proteomes" id="UP000075737"/>
    </source>
</evidence>
<dbReference type="InterPro" id="IPR012675">
    <property type="entry name" value="Beta-grasp_dom_sf"/>
</dbReference>
<proteinExistence type="predicted"/>
<dbReference type="SUPFAM" id="SSF54285">
    <property type="entry name" value="MoaD/ThiS"/>
    <property type="match status" value="1"/>
</dbReference>
<comment type="caution">
    <text evidence="1">The sequence shown here is derived from an EMBL/GenBank/DDBJ whole genome shotgun (WGS) entry which is preliminary data.</text>
</comment>
<dbReference type="InterPro" id="IPR054834">
    <property type="entry name" value="SAMP1_3"/>
</dbReference>